<name>A0A183J0H4_9BILA</name>
<evidence type="ECO:0000313" key="1">
    <source>
        <dbReference type="EMBL" id="VDP22792.1"/>
    </source>
</evidence>
<gene>
    <name evidence="1" type="ORF">SBAD_LOCUS9372</name>
</gene>
<keyword evidence="2" id="KW-1185">Reference proteome</keyword>
<dbReference type="AlphaFoldDB" id="A0A183J0H4"/>
<evidence type="ECO:0000313" key="2">
    <source>
        <dbReference type="Proteomes" id="UP000270296"/>
    </source>
</evidence>
<dbReference type="OrthoDB" id="5787372at2759"/>
<protein>
    <submittedName>
        <fullName evidence="3">Innexin</fullName>
    </submittedName>
</protein>
<dbReference type="WBParaSite" id="SBAD_0000971001-mRNA-1">
    <property type="protein sequence ID" value="SBAD_0000971001-mRNA-1"/>
    <property type="gene ID" value="SBAD_0000971001"/>
</dbReference>
<dbReference type="PANTHER" id="PTHR31389:SF4">
    <property type="entry name" value="LD39211P"/>
    <property type="match status" value="1"/>
</dbReference>
<reference evidence="1 2" key="2">
    <citation type="submission" date="2018-11" db="EMBL/GenBank/DDBJ databases">
        <authorList>
            <consortium name="Pathogen Informatics"/>
        </authorList>
    </citation>
    <scope>NUCLEOTIDE SEQUENCE [LARGE SCALE GENOMIC DNA]</scope>
</reference>
<reference evidence="3" key="1">
    <citation type="submission" date="2016-06" db="UniProtKB">
        <authorList>
            <consortium name="WormBaseParasite"/>
        </authorList>
    </citation>
    <scope>IDENTIFICATION</scope>
</reference>
<organism evidence="3">
    <name type="scientific">Soboliphyme baturini</name>
    <dbReference type="NCBI Taxonomy" id="241478"/>
    <lineage>
        <taxon>Eukaryota</taxon>
        <taxon>Metazoa</taxon>
        <taxon>Ecdysozoa</taxon>
        <taxon>Nematoda</taxon>
        <taxon>Enoplea</taxon>
        <taxon>Dorylaimia</taxon>
        <taxon>Dioctophymatida</taxon>
        <taxon>Dioctophymatoidea</taxon>
        <taxon>Soboliphymatidae</taxon>
        <taxon>Soboliphyme</taxon>
    </lineage>
</organism>
<sequence length="132" mass="15349">MYDYIPSITEKLKHRYGPMYKAGLAFAVRTKEVVQDFMRWYVVCITLIQAILCSLEEKCIAPDGSNYACEFNDGSYDQRVTCHRFDQSLMSLLLTNRNDYKVPLWATNVENCFTITPERISRRTPKICKSIS</sequence>
<dbReference type="Proteomes" id="UP000270296">
    <property type="component" value="Unassembled WGS sequence"/>
</dbReference>
<accession>A0A183J0H4</accession>
<evidence type="ECO:0000313" key="3">
    <source>
        <dbReference type="WBParaSite" id="SBAD_0000971001-mRNA-1"/>
    </source>
</evidence>
<dbReference type="EMBL" id="UZAM01012639">
    <property type="protein sequence ID" value="VDP22792.1"/>
    <property type="molecule type" value="Genomic_DNA"/>
</dbReference>
<proteinExistence type="predicted"/>
<dbReference type="PANTHER" id="PTHR31389">
    <property type="entry name" value="LD39211P"/>
    <property type="match status" value="1"/>
</dbReference>